<dbReference type="HOGENOM" id="CLU_146087_0_0_0"/>
<dbReference type="InterPro" id="IPR025461">
    <property type="entry name" value="ABA4-like"/>
</dbReference>
<feature type="transmembrane region" description="Helical" evidence="1">
    <location>
        <begin position="75"/>
        <end position="96"/>
    </location>
</feature>
<feature type="transmembrane region" description="Helical" evidence="1">
    <location>
        <begin position="6"/>
        <end position="23"/>
    </location>
</feature>
<keyword evidence="3" id="KW-1185">Reference proteome</keyword>
<organism evidence="2 3">
    <name type="scientific">Truepera radiovictrix (strain DSM 17093 / CIP 108686 / LMG 22925 / RQ-24)</name>
    <dbReference type="NCBI Taxonomy" id="649638"/>
    <lineage>
        <taxon>Bacteria</taxon>
        <taxon>Thermotogati</taxon>
        <taxon>Deinococcota</taxon>
        <taxon>Deinococci</taxon>
        <taxon>Trueperales</taxon>
        <taxon>Trueperaceae</taxon>
        <taxon>Truepera</taxon>
    </lineage>
</organism>
<dbReference type="OrthoDB" id="345237at2"/>
<gene>
    <name evidence="2" type="ordered locus">Trad_1271</name>
</gene>
<dbReference type="PANTHER" id="PTHR34543:SF1">
    <property type="entry name" value="PROTEIN ABA DEFICIENT 4, CHLOROPLASTIC"/>
    <property type="match status" value="1"/>
</dbReference>
<accession>D7CWJ5</accession>
<proteinExistence type="predicted"/>
<dbReference type="EMBL" id="CP002049">
    <property type="protein sequence ID" value="ADI14394.1"/>
    <property type="molecule type" value="Genomic_DNA"/>
</dbReference>
<protein>
    <recommendedName>
        <fullName evidence="4">DUF4281 domain-containing protein</fullName>
    </recommendedName>
</protein>
<name>D7CWJ5_TRURR</name>
<dbReference type="PANTHER" id="PTHR34543">
    <property type="entry name" value="PROTEIN ABA DEFICIENT 4, CHLOROPLASTIC"/>
    <property type="match status" value="1"/>
</dbReference>
<feature type="transmembrane region" description="Helical" evidence="1">
    <location>
        <begin position="108"/>
        <end position="127"/>
    </location>
</feature>
<dbReference type="Pfam" id="PF14108">
    <property type="entry name" value="ABA4-like"/>
    <property type="match status" value="1"/>
</dbReference>
<keyword evidence="1" id="KW-0812">Transmembrane</keyword>
<dbReference type="RefSeq" id="WP_013177764.1">
    <property type="nucleotide sequence ID" value="NC_014221.1"/>
</dbReference>
<evidence type="ECO:0008006" key="4">
    <source>
        <dbReference type="Google" id="ProtNLM"/>
    </source>
</evidence>
<keyword evidence="1" id="KW-0472">Membrane</keyword>
<reference evidence="3" key="1">
    <citation type="submission" date="2010-05" db="EMBL/GenBank/DDBJ databases">
        <title>The complete genome of Truepera radiovictris DSM 17093.</title>
        <authorList>
            <consortium name="US DOE Joint Genome Institute (JGI-PGF)"/>
            <person name="Lucas S."/>
            <person name="Copeland A."/>
            <person name="Lapidus A."/>
            <person name="Glavina del Rio T."/>
            <person name="Dalin E."/>
            <person name="Tice H."/>
            <person name="Bruce D."/>
            <person name="Goodwin L."/>
            <person name="Pitluck S."/>
            <person name="Kyrpides N."/>
            <person name="Mavromatis K."/>
            <person name="Ovchinnikova G."/>
            <person name="Munk A.C."/>
            <person name="Detter J.C."/>
            <person name="Han C."/>
            <person name="Tapia R."/>
            <person name="Land M."/>
            <person name="Hauser L."/>
            <person name="Markowitz V."/>
            <person name="Cheng J.-F."/>
            <person name="Hugenholtz P."/>
            <person name="Woyke T."/>
            <person name="Wu D."/>
            <person name="Tindall B."/>
            <person name="Pomrenke H.G."/>
            <person name="Brambilla E."/>
            <person name="Klenk H.-P."/>
            <person name="Eisen J.A."/>
        </authorList>
    </citation>
    <scope>NUCLEOTIDE SEQUENCE [LARGE SCALE GENOMIC DNA]</scope>
    <source>
        <strain evidence="3">DSM 17093 / CIP 108686 / LMG 22925 / RQ-24</strain>
    </source>
</reference>
<evidence type="ECO:0000313" key="3">
    <source>
        <dbReference type="Proteomes" id="UP000000379"/>
    </source>
</evidence>
<evidence type="ECO:0000313" key="2">
    <source>
        <dbReference type="EMBL" id="ADI14394.1"/>
    </source>
</evidence>
<evidence type="ECO:0000256" key="1">
    <source>
        <dbReference type="SAM" id="Phobius"/>
    </source>
</evidence>
<dbReference type="KEGG" id="tra:Trad_1271"/>
<dbReference type="AlphaFoldDB" id="D7CWJ5"/>
<sequence>MAEFLFNLTTLLPLPVWLGMLLFPRSRFTERLVRAAWPFIALAALYTLLLLAALLGGASLDLSFGGLRTTFTLPWPFLAVWAHLVTLDLFAGVWIFRDAKYWGLNPRAFLFVTLFFGPLGLGAYLVAREHRARHDPLRVN</sequence>
<reference evidence="2 3" key="2">
    <citation type="journal article" date="2011" name="Stand. Genomic Sci.">
        <title>Complete genome sequence of Truepera radiovictrix type strain (RQ-24).</title>
        <authorList>
            <person name="Ivanova N."/>
            <person name="Rohde C."/>
            <person name="Munk C."/>
            <person name="Nolan M."/>
            <person name="Lucas S."/>
            <person name="Del Rio T.G."/>
            <person name="Tice H."/>
            <person name="Deshpande S."/>
            <person name="Cheng J.F."/>
            <person name="Tapia R."/>
            <person name="Han C."/>
            <person name="Goodwin L."/>
            <person name="Pitluck S."/>
            <person name="Liolios K."/>
            <person name="Mavromatis K."/>
            <person name="Mikhailova N."/>
            <person name="Pati A."/>
            <person name="Chen A."/>
            <person name="Palaniappan K."/>
            <person name="Land M."/>
            <person name="Hauser L."/>
            <person name="Chang Y.J."/>
            <person name="Jeffries C.D."/>
            <person name="Brambilla E."/>
            <person name="Rohde M."/>
            <person name="Goker M."/>
            <person name="Tindall B.J."/>
            <person name="Woyke T."/>
            <person name="Bristow J."/>
            <person name="Eisen J.A."/>
            <person name="Markowitz V."/>
            <person name="Hugenholtz P."/>
            <person name="Kyrpides N.C."/>
            <person name="Klenk H.P."/>
            <person name="Lapidus A."/>
        </authorList>
    </citation>
    <scope>NUCLEOTIDE SEQUENCE [LARGE SCALE GENOMIC DNA]</scope>
    <source>
        <strain evidence="3">DSM 17093 / CIP 108686 / LMG 22925 / RQ-24</strain>
    </source>
</reference>
<feature type="transmembrane region" description="Helical" evidence="1">
    <location>
        <begin position="35"/>
        <end position="55"/>
    </location>
</feature>
<dbReference type="Proteomes" id="UP000000379">
    <property type="component" value="Chromosome"/>
</dbReference>
<dbReference type="eggNOG" id="ENOG5032Z94">
    <property type="taxonomic scope" value="Bacteria"/>
</dbReference>
<keyword evidence="1" id="KW-1133">Transmembrane helix</keyword>
<dbReference type="STRING" id="649638.Trad_1271"/>